<reference evidence="2" key="1">
    <citation type="submission" date="2020-11" db="EMBL/GenBank/DDBJ databases">
        <authorList>
            <consortium name="DOE Joint Genome Institute"/>
            <person name="Ahrendt S."/>
            <person name="Riley R."/>
            <person name="Andreopoulos W."/>
            <person name="Labutti K."/>
            <person name="Pangilinan J."/>
            <person name="Ruiz-Duenas F.J."/>
            <person name="Barrasa J.M."/>
            <person name="Sanchez-Garcia M."/>
            <person name="Camarero S."/>
            <person name="Miyauchi S."/>
            <person name="Serrano A."/>
            <person name="Linde D."/>
            <person name="Babiker R."/>
            <person name="Drula E."/>
            <person name="Ayuso-Fernandez I."/>
            <person name="Pacheco R."/>
            <person name="Padilla G."/>
            <person name="Ferreira P."/>
            <person name="Barriuso J."/>
            <person name="Kellner H."/>
            <person name="Castanera R."/>
            <person name="Alfaro M."/>
            <person name="Ramirez L."/>
            <person name="Pisabarro A.G."/>
            <person name="Kuo A."/>
            <person name="Tritt A."/>
            <person name="Lipzen A."/>
            <person name="He G."/>
            <person name="Yan M."/>
            <person name="Ng V."/>
            <person name="Cullen D."/>
            <person name="Martin F."/>
            <person name="Rosso M.-N."/>
            <person name="Henrissat B."/>
            <person name="Hibbett D."/>
            <person name="Martinez A.T."/>
            <person name="Grigoriev I.V."/>
        </authorList>
    </citation>
    <scope>NUCLEOTIDE SEQUENCE</scope>
    <source>
        <strain evidence="2">CBS 247.69</strain>
    </source>
</reference>
<feature type="transmembrane region" description="Helical" evidence="1">
    <location>
        <begin position="93"/>
        <end position="115"/>
    </location>
</feature>
<dbReference type="EMBL" id="MU150324">
    <property type="protein sequence ID" value="KAF9459070.1"/>
    <property type="molecule type" value="Genomic_DNA"/>
</dbReference>
<accession>A0A9P6CEE3</accession>
<keyword evidence="3" id="KW-1185">Reference proteome</keyword>
<evidence type="ECO:0000313" key="2">
    <source>
        <dbReference type="EMBL" id="KAF9459070.1"/>
    </source>
</evidence>
<feature type="transmembrane region" description="Helical" evidence="1">
    <location>
        <begin position="236"/>
        <end position="255"/>
    </location>
</feature>
<organism evidence="2 3">
    <name type="scientific">Collybia nuda</name>
    <dbReference type="NCBI Taxonomy" id="64659"/>
    <lineage>
        <taxon>Eukaryota</taxon>
        <taxon>Fungi</taxon>
        <taxon>Dikarya</taxon>
        <taxon>Basidiomycota</taxon>
        <taxon>Agaricomycotina</taxon>
        <taxon>Agaricomycetes</taxon>
        <taxon>Agaricomycetidae</taxon>
        <taxon>Agaricales</taxon>
        <taxon>Tricholomatineae</taxon>
        <taxon>Clitocybaceae</taxon>
        <taxon>Collybia</taxon>
    </lineage>
</organism>
<keyword evidence="1" id="KW-0472">Membrane</keyword>
<comment type="caution">
    <text evidence="2">The sequence shown here is derived from an EMBL/GenBank/DDBJ whole genome shotgun (WGS) entry which is preliminary data.</text>
</comment>
<keyword evidence="1" id="KW-1133">Transmembrane helix</keyword>
<dbReference type="OrthoDB" id="3350812at2759"/>
<proteinExistence type="predicted"/>
<sequence>MELFKLNPLGKVYDLAFGWEFYWAIVPSVIDFVYFFHYKQGAGFESTLFSTTANSSHGHHSERRSNSLHLQMASASILVFDYFETLALEKCSILLTAIIWFGSAGVTVSELILLLRTFALWGKDRTLLISLLIFSGCTGVACILITNIYTKSWKYKIFLLPNISGCFSTNDSKISLIAVGLLLVNETGKLWHNQNRCLTLSNSSLVIFILTIWIGVKRYRHSITPLVSVLYRDGVLYYAFIIGITCGYIFVMVMGPKNYHDLSFT</sequence>
<protein>
    <submittedName>
        <fullName evidence="2">Uncharacterized protein</fullName>
    </submittedName>
</protein>
<evidence type="ECO:0000313" key="3">
    <source>
        <dbReference type="Proteomes" id="UP000807353"/>
    </source>
</evidence>
<feature type="transmembrane region" description="Helical" evidence="1">
    <location>
        <begin position="127"/>
        <end position="149"/>
    </location>
</feature>
<evidence type="ECO:0000256" key="1">
    <source>
        <dbReference type="SAM" id="Phobius"/>
    </source>
</evidence>
<dbReference type="AlphaFoldDB" id="A0A9P6CEE3"/>
<keyword evidence="1" id="KW-0812">Transmembrane</keyword>
<dbReference type="Proteomes" id="UP000807353">
    <property type="component" value="Unassembled WGS sequence"/>
</dbReference>
<feature type="transmembrane region" description="Helical" evidence="1">
    <location>
        <begin position="20"/>
        <end position="38"/>
    </location>
</feature>
<gene>
    <name evidence="2" type="ORF">BDZ94DRAFT_1239506</name>
</gene>
<name>A0A9P6CEE3_9AGAR</name>
<feature type="transmembrane region" description="Helical" evidence="1">
    <location>
        <begin position="197"/>
        <end position="216"/>
    </location>
</feature>